<dbReference type="Pfam" id="PF02092">
    <property type="entry name" value="tRNA_synt_2f"/>
    <property type="match status" value="1"/>
</dbReference>
<dbReference type="SUPFAM" id="SSF109604">
    <property type="entry name" value="HD-domain/PDEase-like"/>
    <property type="match status" value="1"/>
</dbReference>
<dbReference type="PANTHER" id="PTHR30075">
    <property type="entry name" value="GLYCYL-TRNA SYNTHETASE"/>
    <property type="match status" value="1"/>
</dbReference>
<protein>
    <recommendedName>
        <fullName evidence="10">Glycine--tRNA ligase beta subunit</fullName>
        <ecNumber evidence="10">6.1.1.14</ecNumber>
    </recommendedName>
    <alternativeName>
        <fullName evidence="10">Glycyl-tRNA synthetase beta subunit</fullName>
        <shortName evidence="10">GlyRS</shortName>
    </alternativeName>
</protein>
<comment type="subunit">
    <text evidence="10">Tetramer of two alpha and two beta subunits.</text>
</comment>
<accession>A0A2L1GR86</accession>
<dbReference type="InterPro" id="IPR008909">
    <property type="entry name" value="DALR_anticod-bd"/>
</dbReference>
<keyword evidence="7 10" id="KW-0648">Protein biosynthesis</keyword>
<dbReference type="GO" id="GO:0006426">
    <property type="term" value="P:glycyl-tRNA aminoacylation"/>
    <property type="evidence" value="ECO:0007669"/>
    <property type="project" value="UniProtKB-UniRule"/>
</dbReference>
<proteinExistence type="inferred from homology"/>
<evidence type="ECO:0000256" key="9">
    <source>
        <dbReference type="ARBA" id="ARBA00047937"/>
    </source>
</evidence>
<keyword evidence="6 10" id="KW-0067">ATP-binding</keyword>
<comment type="similarity">
    <text evidence="2 10">Belongs to the class-II aminoacyl-tRNA synthetase family.</text>
</comment>
<dbReference type="GO" id="GO:0005524">
    <property type="term" value="F:ATP binding"/>
    <property type="evidence" value="ECO:0007669"/>
    <property type="project" value="UniProtKB-UniRule"/>
</dbReference>
<dbReference type="EC" id="6.1.1.14" evidence="10"/>
<dbReference type="PANTHER" id="PTHR30075:SF2">
    <property type="entry name" value="GLYCINE--TRNA LIGASE, CHLOROPLASTIC_MITOCHONDRIAL 2"/>
    <property type="match status" value="1"/>
</dbReference>
<evidence type="ECO:0000256" key="2">
    <source>
        <dbReference type="ARBA" id="ARBA00008226"/>
    </source>
</evidence>
<keyword evidence="4 10" id="KW-0436">Ligase</keyword>
<reference evidence="12 13" key="1">
    <citation type="journal article" date="2018" name="MBio">
        <title>Insights into the evolution of host association through the isolation and characterization of a novel human periodontal pathobiont, Desulfobulbus oralis.</title>
        <authorList>
            <person name="Cross K.L."/>
            <person name="Chirania P."/>
            <person name="Xiong W."/>
            <person name="Beall C.J."/>
            <person name="Elkins J.G."/>
            <person name="Giannone R.J."/>
            <person name="Griffen A.L."/>
            <person name="Guss A.M."/>
            <person name="Hettich R.L."/>
            <person name="Joshi S.S."/>
            <person name="Mokrzan E.M."/>
            <person name="Martin R.K."/>
            <person name="Zhulin I.B."/>
            <person name="Leys E.J."/>
            <person name="Podar M."/>
        </authorList>
    </citation>
    <scope>NUCLEOTIDE SEQUENCE [LARGE SCALE GENOMIC DNA]</scope>
    <source>
        <strain evidence="12 13">ORNL</strain>
    </source>
</reference>
<evidence type="ECO:0000259" key="11">
    <source>
        <dbReference type="Pfam" id="PF05746"/>
    </source>
</evidence>
<dbReference type="NCBIfam" id="TIGR00211">
    <property type="entry name" value="glyS"/>
    <property type="match status" value="1"/>
</dbReference>
<dbReference type="GO" id="GO:0004820">
    <property type="term" value="F:glycine-tRNA ligase activity"/>
    <property type="evidence" value="ECO:0007669"/>
    <property type="project" value="UniProtKB-UniRule"/>
</dbReference>
<evidence type="ECO:0000256" key="5">
    <source>
        <dbReference type="ARBA" id="ARBA00022741"/>
    </source>
</evidence>
<dbReference type="PROSITE" id="PS50861">
    <property type="entry name" value="AA_TRNA_LIGASE_II_GLYAB"/>
    <property type="match status" value="1"/>
</dbReference>
<evidence type="ECO:0000256" key="4">
    <source>
        <dbReference type="ARBA" id="ARBA00022598"/>
    </source>
</evidence>
<evidence type="ECO:0000256" key="6">
    <source>
        <dbReference type="ARBA" id="ARBA00022840"/>
    </source>
</evidence>
<dbReference type="KEGG" id="deo:CAY53_02755"/>
<dbReference type="OrthoDB" id="9775440at2"/>
<evidence type="ECO:0000256" key="1">
    <source>
        <dbReference type="ARBA" id="ARBA00004496"/>
    </source>
</evidence>
<keyword evidence="13" id="KW-1185">Reference proteome</keyword>
<dbReference type="EMBL" id="CP021255">
    <property type="protein sequence ID" value="AVD72203.1"/>
    <property type="molecule type" value="Genomic_DNA"/>
</dbReference>
<comment type="subcellular location">
    <subcellularLocation>
        <location evidence="1 10">Cytoplasm</location>
    </subcellularLocation>
</comment>
<dbReference type="Proteomes" id="UP000239867">
    <property type="component" value="Chromosome"/>
</dbReference>
<name>A0A2L1GR86_9BACT</name>
<evidence type="ECO:0000313" key="12">
    <source>
        <dbReference type="EMBL" id="AVD72203.1"/>
    </source>
</evidence>
<dbReference type="InterPro" id="IPR015944">
    <property type="entry name" value="Gly-tRNA-synth_bsu"/>
</dbReference>
<sequence length="699" mass="77093">MRELLFEIGVEELPSGYIEPALASMAARSAARLNELGLSFTGMETFGTPRRLTLVIRALQDQQPDRKREYIGPSKAAGLDANGHLTRAAAGFARSHGLDPEALEIVDTPKGPYFMAVEDIRGEATKTLLPGLLESLVRETVFPKSMRWASTTLTFARPIEWFLALYGGEIVPLAIEQIPCGNLSYGHRFHAPQAFAVTGVDDYLQALPQRFVLPLPGRRREMVVAGVKKAVAEQVPVADAQAELHEGLLATVSNLVEYPYPICGHFDEKFLQVPAEAIITSMRENQKYFPVKDGKGALLPYFVAVNNTRIEDRSLAVSGHERVLRARLEDALFFFNEDRKAKMESHCQRLDGIVFHQKLGTMQAKSARIVALAGFLADRLAPELSDTVRRAAHLAKADLLTSMVGEFPELQGVMGRVYALHDGESPAVAQAIEEHYLPLHAGGAAPASLAGAIVSLADRMDTLVGCFAVGEKPTGNKDALGLRRQALGLVSVIRRQHLALSLRALAEKALALYSGVAAVQKAGEKTVDDVLAFIRLRFENEQIAEGRPQEVVEAATAPRFDDICDCMQRIEALLAFRGEENFRILTASFKRIRNIVKDNRNTEIRPECFVEEAEKALFAALGQAQEASRPLLERARYHEALAAMLLIKEPLDRFFDQVMVMASDPAQRQNRLNLLTALLAMMLEVADISRMSVKEEQKP</sequence>
<dbReference type="Pfam" id="PF05746">
    <property type="entry name" value="DALR_1"/>
    <property type="match status" value="1"/>
</dbReference>
<keyword evidence="3 10" id="KW-0963">Cytoplasm</keyword>
<feature type="domain" description="DALR anticodon binding" evidence="11">
    <location>
        <begin position="588"/>
        <end position="679"/>
    </location>
</feature>
<evidence type="ECO:0000256" key="3">
    <source>
        <dbReference type="ARBA" id="ARBA00022490"/>
    </source>
</evidence>
<dbReference type="GO" id="GO:0005829">
    <property type="term" value="C:cytosol"/>
    <property type="evidence" value="ECO:0007669"/>
    <property type="project" value="TreeGrafter"/>
</dbReference>
<dbReference type="InterPro" id="IPR006194">
    <property type="entry name" value="Gly-tRNA-synth_heterodimer"/>
</dbReference>
<evidence type="ECO:0000256" key="10">
    <source>
        <dbReference type="HAMAP-Rule" id="MF_00255"/>
    </source>
</evidence>
<gene>
    <name evidence="10" type="primary">glyS</name>
    <name evidence="12" type="ORF">CAY53_02755</name>
</gene>
<dbReference type="PRINTS" id="PR01045">
    <property type="entry name" value="TRNASYNTHGB"/>
</dbReference>
<evidence type="ECO:0000256" key="8">
    <source>
        <dbReference type="ARBA" id="ARBA00023146"/>
    </source>
</evidence>
<keyword evidence="8 10" id="KW-0030">Aminoacyl-tRNA synthetase</keyword>
<dbReference type="AlphaFoldDB" id="A0A2L1GR86"/>
<dbReference type="GO" id="GO:0004814">
    <property type="term" value="F:arginine-tRNA ligase activity"/>
    <property type="evidence" value="ECO:0007669"/>
    <property type="project" value="InterPro"/>
</dbReference>
<comment type="catalytic activity">
    <reaction evidence="9 10">
        <text>tRNA(Gly) + glycine + ATP = glycyl-tRNA(Gly) + AMP + diphosphate</text>
        <dbReference type="Rhea" id="RHEA:16013"/>
        <dbReference type="Rhea" id="RHEA-COMP:9664"/>
        <dbReference type="Rhea" id="RHEA-COMP:9683"/>
        <dbReference type="ChEBI" id="CHEBI:30616"/>
        <dbReference type="ChEBI" id="CHEBI:33019"/>
        <dbReference type="ChEBI" id="CHEBI:57305"/>
        <dbReference type="ChEBI" id="CHEBI:78442"/>
        <dbReference type="ChEBI" id="CHEBI:78522"/>
        <dbReference type="ChEBI" id="CHEBI:456215"/>
        <dbReference type="EC" id="6.1.1.14"/>
    </reaction>
</comment>
<dbReference type="GO" id="GO:0006420">
    <property type="term" value="P:arginyl-tRNA aminoacylation"/>
    <property type="evidence" value="ECO:0007669"/>
    <property type="project" value="InterPro"/>
</dbReference>
<evidence type="ECO:0000313" key="13">
    <source>
        <dbReference type="Proteomes" id="UP000239867"/>
    </source>
</evidence>
<evidence type="ECO:0000256" key="7">
    <source>
        <dbReference type="ARBA" id="ARBA00022917"/>
    </source>
</evidence>
<dbReference type="HAMAP" id="MF_00255">
    <property type="entry name" value="Gly_tRNA_synth_beta"/>
    <property type="match status" value="1"/>
</dbReference>
<keyword evidence="5 10" id="KW-0547">Nucleotide-binding</keyword>
<organism evidence="12 13">
    <name type="scientific">Desulfobulbus oralis</name>
    <dbReference type="NCBI Taxonomy" id="1986146"/>
    <lineage>
        <taxon>Bacteria</taxon>
        <taxon>Pseudomonadati</taxon>
        <taxon>Thermodesulfobacteriota</taxon>
        <taxon>Desulfobulbia</taxon>
        <taxon>Desulfobulbales</taxon>
        <taxon>Desulfobulbaceae</taxon>
        <taxon>Desulfobulbus</taxon>
    </lineage>
</organism>